<dbReference type="GO" id="GO:0015078">
    <property type="term" value="F:proton transmembrane transporter activity"/>
    <property type="evidence" value="ECO:0007669"/>
    <property type="project" value="InterPro"/>
</dbReference>
<reference evidence="10" key="2">
    <citation type="journal article" name="BMC Genomics">
        <title>New genome assemblies reveal patterns of domestication and adaptation across Brettanomyces (Dekkera) species.</title>
        <authorList>
            <person name="Roach M.J."/>
            <person name="Borneman A.R."/>
        </authorList>
    </citation>
    <scope>NUCLEOTIDE SEQUENCE</scope>
    <source>
        <strain evidence="10">UCD 2041</strain>
    </source>
</reference>
<dbReference type="RefSeq" id="XP_041136121.1">
    <property type="nucleotide sequence ID" value="XM_041282282.1"/>
</dbReference>
<dbReference type="Pfam" id="PF04718">
    <property type="entry name" value="ATP-synt_G"/>
    <property type="match status" value="1"/>
</dbReference>
<evidence type="ECO:0000256" key="3">
    <source>
        <dbReference type="ARBA" id="ARBA00022448"/>
    </source>
</evidence>
<dbReference type="OrthoDB" id="437at2759"/>
<comment type="similarity">
    <text evidence="2">Belongs to the ATPase g subunit family.</text>
</comment>
<evidence type="ECO:0000256" key="1">
    <source>
        <dbReference type="ARBA" id="ARBA00004325"/>
    </source>
</evidence>
<gene>
    <name evidence="10" type="ORF">BRETT_003779</name>
</gene>
<protein>
    <submittedName>
        <fullName evidence="10">Uncharacterized protein</fullName>
    </submittedName>
</protein>
<dbReference type="AlphaFoldDB" id="A0A871R7B6"/>
<dbReference type="GeneID" id="64575702"/>
<evidence type="ECO:0000256" key="5">
    <source>
        <dbReference type="ARBA" id="ARBA00022781"/>
    </source>
</evidence>
<name>A0A871R7B6_DEKBR</name>
<keyword evidence="6" id="KW-0406">Ion transport</keyword>
<keyword evidence="7" id="KW-0496">Mitochondrion</keyword>
<dbReference type="Proteomes" id="UP000663131">
    <property type="component" value="Chromosome 6"/>
</dbReference>
<proteinExistence type="inferred from homology"/>
<keyword evidence="8" id="KW-0472">Membrane</keyword>
<evidence type="ECO:0000256" key="2">
    <source>
        <dbReference type="ARBA" id="ARBA00005699"/>
    </source>
</evidence>
<dbReference type="EMBL" id="CP063134">
    <property type="protein sequence ID" value="QOU19628.1"/>
    <property type="molecule type" value="Genomic_DNA"/>
</dbReference>
<evidence type="ECO:0000256" key="9">
    <source>
        <dbReference type="ARBA" id="ARBA00023310"/>
    </source>
</evidence>
<dbReference type="GO" id="GO:0015986">
    <property type="term" value="P:proton motive force-driven ATP synthesis"/>
    <property type="evidence" value="ECO:0007669"/>
    <property type="project" value="InterPro"/>
</dbReference>
<dbReference type="InterPro" id="IPR006808">
    <property type="entry name" value="ATP_synth_F0_gsu_mt"/>
</dbReference>
<reference evidence="10" key="1">
    <citation type="submission" date="2020-10" db="EMBL/GenBank/DDBJ databases">
        <authorList>
            <person name="Palmer J.M."/>
        </authorList>
    </citation>
    <scope>NUCLEOTIDE SEQUENCE</scope>
    <source>
        <strain evidence="10">UCD 2041</strain>
    </source>
</reference>
<evidence type="ECO:0000313" key="10">
    <source>
        <dbReference type="EMBL" id="QOU19628.1"/>
    </source>
</evidence>
<accession>A0A871R7B6</accession>
<dbReference type="KEGG" id="bbrx:BRETT_003779"/>
<evidence type="ECO:0000256" key="8">
    <source>
        <dbReference type="ARBA" id="ARBA00023136"/>
    </source>
</evidence>
<dbReference type="GO" id="GO:0045259">
    <property type="term" value="C:proton-transporting ATP synthase complex"/>
    <property type="evidence" value="ECO:0007669"/>
    <property type="project" value="UniProtKB-KW"/>
</dbReference>
<evidence type="ECO:0000256" key="4">
    <source>
        <dbReference type="ARBA" id="ARBA00022547"/>
    </source>
</evidence>
<keyword evidence="3" id="KW-0813">Transport</keyword>
<evidence type="ECO:0000256" key="7">
    <source>
        <dbReference type="ARBA" id="ARBA00023128"/>
    </source>
</evidence>
<comment type="subcellular location">
    <subcellularLocation>
        <location evidence="1">Mitochondrion membrane</location>
    </subcellularLocation>
</comment>
<keyword evidence="4" id="KW-0138">CF(0)</keyword>
<dbReference type="GO" id="GO:0031966">
    <property type="term" value="C:mitochondrial membrane"/>
    <property type="evidence" value="ECO:0007669"/>
    <property type="project" value="UniProtKB-SubCell"/>
</dbReference>
<keyword evidence="5" id="KW-0375">Hydrogen ion transport</keyword>
<keyword evidence="9" id="KW-0066">ATP synthesis</keyword>
<sequence>MFARQGIRSASRFGVRNASTASSVVSKVTGFANCSWYWTKVFGNVAKQIYIKEGLTPPNASEFRKVYDDAVKQGLLLVRDPKRYSTSLLRVAQTSTSGDYLKYGCYLIQILGFFALGEIVGRRKLAGYPDYGPKKSN</sequence>
<evidence type="ECO:0000256" key="6">
    <source>
        <dbReference type="ARBA" id="ARBA00023065"/>
    </source>
</evidence>
<evidence type="ECO:0000313" key="11">
    <source>
        <dbReference type="Proteomes" id="UP000663131"/>
    </source>
</evidence>
<organism evidence="10 11">
    <name type="scientific">Dekkera bruxellensis</name>
    <name type="common">Brettanomyces custersii</name>
    <dbReference type="NCBI Taxonomy" id="5007"/>
    <lineage>
        <taxon>Eukaryota</taxon>
        <taxon>Fungi</taxon>
        <taxon>Dikarya</taxon>
        <taxon>Ascomycota</taxon>
        <taxon>Saccharomycotina</taxon>
        <taxon>Pichiomycetes</taxon>
        <taxon>Pichiales</taxon>
        <taxon>Pichiaceae</taxon>
        <taxon>Brettanomyces</taxon>
    </lineage>
</organism>